<dbReference type="AlphaFoldDB" id="A0A1H1GUG5"/>
<sequence length="34" mass="3709">MIALVIAFVGLPIADFLRFRLITLLGILLLVLLG</sequence>
<gene>
    <name evidence="2" type="ORF">SAMN05216278_3873</name>
</gene>
<keyword evidence="1" id="KW-0812">Transmembrane</keyword>
<reference evidence="3" key="1">
    <citation type="submission" date="2016-10" db="EMBL/GenBank/DDBJ databases">
        <authorList>
            <person name="Varghese N."/>
            <person name="Submissions S."/>
        </authorList>
    </citation>
    <scope>NUCLEOTIDE SEQUENCE [LARGE SCALE GENOMIC DNA]</scope>
    <source>
        <strain evidence="3">CGMCC 1.12397</strain>
    </source>
</reference>
<evidence type="ECO:0000313" key="3">
    <source>
        <dbReference type="Proteomes" id="UP000199289"/>
    </source>
</evidence>
<dbReference type="Proteomes" id="UP000199289">
    <property type="component" value="Unassembled WGS sequence"/>
</dbReference>
<dbReference type="EMBL" id="FNKQ01000007">
    <property type="protein sequence ID" value="SDR16862.1"/>
    <property type="molecule type" value="Genomic_DNA"/>
</dbReference>
<name>A0A1H1GUG5_9EURY</name>
<evidence type="ECO:0000256" key="1">
    <source>
        <dbReference type="SAM" id="Phobius"/>
    </source>
</evidence>
<accession>A0A1H1GUG5</accession>
<feature type="transmembrane region" description="Helical" evidence="1">
    <location>
        <begin position="6"/>
        <end position="33"/>
    </location>
</feature>
<evidence type="ECO:0000313" key="2">
    <source>
        <dbReference type="EMBL" id="SDR16862.1"/>
    </source>
</evidence>
<protein>
    <submittedName>
        <fullName evidence="2">Uncharacterized protein</fullName>
    </submittedName>
</protein>
<organism evidence="2 3">
    <name type="scientific">Halopelagius longus</name>
    <dbReference type="NCBI Taxonomy" id="1236180"/>
    <lineage>
        <taxon>Archaea</taxon>
        <taxon>Methanobacteriati</taxon>
        <taxon>Methanobacteriota</taxon>
        <taxon>Stenosarchaea group</taxon>
        <taxon>Halobacteria</taxon>
        <taxon>Halobacteriales</taxon>
        <taxon>Haloferacaceae</taxon>
    </lineage>
</organism>
<keyword evidence="1" id="KW-1133">Transmembrane helix</keyword>
<keyword evidence="1" id="KW-0472">Membrane</keyword>
<proteinExistence type="predicted"/>